<dbReference type="EMBL" id="JAUIQD010000005">
    <property type="protein sequence ID" value="KAK3349422.1"/>
    <property type="molecule type" value="Genomic_DNA"/>
</dbReference>
<reference evidence="2" key="2">
    <citation type="submission" date="2023-06" db="EMBL/GenBank/DDBJ databases">
        <authorList>
            <consortium name="Lawrence Berkeley National Laboratory"/>
            <person name="Haridas S."/>
            <person name="Hensen N."/>
            <person name="Bonometti L."/>
            <person name="Westerberg I."/>
            <person name="Brannstrom I.O."/>
            <person name="Guillou S."/>
            <person name="Cros-Aarteil S."/>
            <person name="Calhoun S."/>
            <person name="Kuo A."/>
            <person name="Mondo S."/>
            <person name="Pangilinan J."/>
            <person name="Riley R."/>
            <person name="Labutti K."/>
            <person name="Andreopoulos B."/>
            <person name="Lipzen A."/>
            <person name="Chen C."/>
            <person name="Yanf M."/>
            <person name="Daum C."/>
            <person name="Ng V."/>
            <person name="Clum A."/>
            <person name="Steindorff A."/>
            <person name="Ohm R."/>
            <person name="Martin F."/>
            <person name="Silar P."/>
            <person name="Natvig D."/>
            <person name="Lalanne C."/>
            <person name="Gautier V."/>
            <person name="Ament-Velasquez S.L."/>
            <person name="Kruys A."/>
            <person name="Hutchinson M.I."/>
            <person name="Powell A.J."/>
            <person name="Barry K."/>
            <person name="Miller A.N."/>
            <person name="Grigoriev I.V."/>
            <person name="Debuchy R."/>
            <person name="Gladieux P."/>
            <person name="Thoren M.H."/>
            <person name="Johannesson H."/>
        </authorList>
    </citation>
    <scope>NUCLEOTIDE SEQUENCE</scope>
    <source>
        <strain evidence="2">CBS 955.72</strain>
    </source>
</reference>
<keyword evidence="1" id="KW-0732">Signal</keyword>
<feature type="signal peptide" evidence="1">
    <location>
        <begin position="1"/>
        <end position="33"/>
    </location>
</feature>
<accession>A0AAJ0HEK0</accession>
<name>A0AAJ0HEK0_9PEZI</name>
<feature type="chain" id="PRO_5042572481" description="Secreted protein" evidence="1">
    <location>
        <begin position="34"/>
        <end position="200"/>
    </location>
</feature>
<organism evidence="2 3">
    <name type="scientific">Lasiosphaeria hispida</name>
    <dbReference type="NCBI Taxonomy" id="260671"/>
    <lineage>
        <taxon>Eukaryota</taxon>
        <taxon>Fungi</taxon>
        <taxon>Dikarya</taxon>
        <taxon>Ascomycota</taxon>
        <taxon>Pezizomycotina</taxon>
        <taxon>Sordariomycetes</taxon>
        <taxon>Sordariomycetidae</taxon>
        <taxon>Sordariales</taxon>
        <taxon>Lasiosphaeriaceae</taxon>
        <taxon>Lasiosphaeria</taxon>
    </lineage>
</organism>
<evidence type="ECO:0000256" key="1">
    <source>
        <dbReference type="SAM" id="SignalP"/>
    </source>
</evidence>
<gene>
    <name evidence="2" type="ORF">B0T25DRAFT_242399</name>
</gene>
<evidence type="ECO:0000313" key="2">
    <source>
        <dbReference type="EMBL" id="KAK3349422.1"/>
    </source>
</evidence>
<protein>
    <recommendedName>
        <fullName evidence="4">Secreted protein</fullName>
    </recommendedName>
</protein>
<keyword evidence="3" id="KW-1185">Reference proteome</keyword>
<reference evidence="2" key="1">
    <citation type="journal article" date="2023" name="Mol. Phylogenet. Evol.">
        <title>Genome-scale phylogeny and comparative genomics of the fungal order Sordariales.</title>
        <authorList>
            <person name="Hensen N."/>
            <person name="Bonometti L."/>
            <person name="Westerberg I."/>
            <person name="Brannstrom I.O."/>
            <person name="Guillou S."/>
            <person name="Cros-Aarteil S."/>
            <person name="Calhoun S."/>
            <person name="Haridas S."/>
            <person name="Kuo A."/>
            <person name="Mondo S."/>
            <person name="Pangilinan J."/>
            <person name="Riley R."/>
            <person name="LaButti K."/>
            <person name="Andreopoulos B."/>
            <person name="Lipzen A."/>
            <person name="Chen C."/>
            <person name="Yan M."/>
            <person name="Daum C."/>
            <person name="Ng V."/>
            <person name="Clum A."/>
            <person name="Steindorff A."/>
            <person name="Ohm R.A."/>
            <person name="Martin F."/>
            <person name="Silar P."/>
            <person name="Natvig D.O."/>
            <person name="Lalanne C."/>
            <person name="Gautier V."/>
            <person name="Ament-Velasquez S.L."/>
            <person name="Kruys A."/>
            <person name="Hutchinson M.I."/>
            <person name="Powell A.J."/>
            <person name="Barry K."/>
            <person name="Miller A.N."/>
            <person name="Grigoriev I.V."/>
            <person name="Debuchy R."/>
            <person name="Gladieux P."/>
            <person name="Hiltunen Thoren M."/>
            <person name="Johannesson H."/>
        </authorList>
    </citation>
    <scope>NUCLEOTIDE SEQUENCE</scope>
    <source>
        <strain evidence="2">CBS 955.72</strain>
    </source>
</reference>
<sequence>MRCAVSATSCSVLSVRLVLGFSGALAVARQTQGCPWAIGRHWHRSFGELPDLPSLLRRNRKHVVWPCLLCYQRMRLKLRGESPVSGLKSHVARYMLANWCLACEGNGLVTYRTLQDIQTVGFYWLPPHHATTERDLPPALRVVGILSPFEVDRLPHTNTAKSSHTNTSPAPPLHHCITAPGTCLIPRNPTLRSFAYFRPC</sequence>
<evidence type="ECO:0008006" key="4">
    <source>
        <dbReference type="Google" id="ProtNLM"/>
    </source>
</evidence>
<comment type="caution">
    <text evidence="2">The sequence shown here is derived from an EMBL/GenBank/DDBJ whole genome shotgun (WGS) entry which is preliminary data.</text>
</comment>
<dbReference type="AlphaFoldDB" id="A0AAJ0HEK0"/>
<proteinExistence type="predicted"/>
<evidence type="ECO:0000313" key="3">
    <source>
        <dbReference type="Proteomes" id="UP001275084"/>
    </source>
</evidence>
<dbReference type="Proteomes" id="UP001275084">
    <property type="component" value="Unassembled WGS sequence"/>
</dbReference>